<evidence type="ECO:0000256" key="3">
    <source>
        <dbReference type="ARBA" id="ARBA00022729"/>
    </source>
</evidence>
<dbReference type="PANTHER" id="PTHR30085">
    <property type="entry name" value="AMINO ACID ABC TRANSPORTER PERMEASE"/>
    <property type="match status" value="1"/>
</dbReference>
<dbReference type="GO" id="GO:0030288">
    <property type="term" value="C:outer membrane-bounded periplasmic space"/>
    <property type="evidence" value="ECO:0007669"/>
    <property type="project" value="TreeGrafter"/>
</dbReference>
<dbReference type="InterPro" id="IPR001638">
    <property type="entry name" value="Solute-binding_3/MltF_N"/>
</dbReference>
<reference evidence="6 7" key="1">
    <citation type="submission" date="2015-03" db="EMBL/GenBank/DDBJ databases">
        <title>Genome sequence of Variovorax paradoxus TBEA6.</title>
        <authorList>
            <person name="Poehlein A."/>
            <person name="Schuldes J."/>
            <person name="Wuebbeler J.H."/>
            <person name="Hiessl S."/>
            <person name="Steinbuechel A."/>
            <person name="Daniel R."/>
        </authorList>
    </citation>
    <scope>NUCLEOTIDE SEQUENCE [LARGE SCALE GENOMIC DNA]</scope>
    <source>
        <strain evidence="6 7">TBEA6</strain>
    </source>
</reference>
<feature type="domain" description="Solute-binding protein family 3/N-terminal" evidence="5">
    <location>
        <begin position="34"/>
        <end position="265"/>
    </location>
</feature>
<evidence type="ECO:0000313" key="7">
    <source>
        <dbReference type="Proteomes" id="UP000035170"/>
    </source>
</evidence>
<organism evidence="6 7">
    <name type="scientific">Variovorax paradoxus</name>
    <dbReference type="NCBI Taxonomy" id="34073"/>
    <lineage>
        <taxon>Bacteria</taxon>
        <taxon>Pseudomonadati</taxon>
        <taxon>Pseudomonadota</taxon>
        <taxon>Betaproteobacteria</taxon>
        <taxon>Burkholderiales</taxon>
        <taxon>Comamonadaceae</taxon>
        <taxon>Variovorax</taxon>
    </lineage>
</organism>
<dbReference type="CDD" id="cd13688">
    <property type="entry name" value="PBP2_GltI_DEBP"/>
    <property type="match status" value="1"/>
</dbReference>
<gene>
    <name evidence="6" type="primary">gltI5</name>
    <name evidence="6" type="ORF">VPARA_47240</name>
</gene>
<dbReference type="SMART" id="SM00062">
    <property type="entry name" value="PBPb"/>
    <property type="match status" value="1"/>
</dbReference>
<keyword evidence="2" id="KW-0813">Transport</keyword>
<comment type="caution">
    <text evidence="6">The sequence shown here is derived from an EMBL/GenBank/DDBJ whole genome shotgun (WGS) entry which is preliminary data.</text>
</comment>
<dbReference type="InterPro" id="IPR051455">
    <property type="entry name" value="Bact_solute-bind_prot3"/>
</dbReference>
<evidence type="ECO:0000313" key="6">
    <source>
        <dbReference type="EMBL" id="KLN54156.1"/>
    </source>
</evidence>
<keyword evidence="7" id="KW-1185">Reference proteome</keyword>
<dbReference type="AlphaFoldDB" id="A0A0H2LWQ1"/>
<dbReference type="SUPFAM" id="SSF53850">
    <property type="entry name" value="Periplasmic binding protein-like II"/>
    <property type="match status" value="1"/>
</dbReference>
<name>A0A0H2LWQ1_VARPD</name>
<feature type="signal peptide" evidence="4">
    <location>
        <begin position="1"/>
        <end position="20"/>
    </location>
</feature>
<dbReference type="EMBL" id="JZWI01000026">
    <property type="protein sequence ID" value="KLN54156.1"/>
    <property type="molecule type" value="Genomic_DNA"/>
</dbReference>
<comment type="similarity">
    <text evidence="1">Belongs to the bacterial solute-binding protein 3 family.</text>
</comment>
<dbReference type="RefSeq" id="WP_021005557.1">
    <property type="nucleotide sequence ID" value="NZ_JZWI01000026.1"/>
</dbReference>
<accession>A0A0H2LWQ1</accession>
<evidence type="ECO:0000259" key="5">
    <source>
        <dbReference type="SMART" id="SM00062"/>
    </source>
</evidence>
<feature type="chain" id="PRO_5002596327" evidence="4">
    <location>
        <begin position="21"/>
        <end position="300"/>
    </location>
</feature>
<dbReference type="Pfam" id="PF00497">
    <property type="entry name" value="SBP_bac_3"/>
    <property type="match status" value="1"/>
</dbReference>
<dbReference type="GO" id="GO:0005576">
    <property type="term" value="C:extracellular region"/>
    <property type="evidence" value="ECO:0007669"/>
    <property type="project" value="TreeGrafter"/>
</dbReference>
<evidence type="ECO:0000256" key="2">
    <source>
        <dbReference type="ARBA" id="ARBA00022448"/>
    </source>
</evidence>
<evidence type="ECO:0000256" key="4">
    <source>
        <dbReference type="SAM" id="SignalP"/>
    </source>
</evidence>
<proteinExistence type="inferred from homology"/>
<keyword evidence="3 4" id="KW-0732">Signal</keyword>
<protein>
    <submittedName>
        <fullName evidence="6">Glutamate/aspartate periplasmic-binding protein</fullName>
    </submittedName>
</protein>
<dbReference type="Gene3D" id="3.40.190.10">
    <property type="entry name" value="Periplasmic binding protein-like II"/>
    <property type="match status" value="2"/>
</dbReference>
<dbReference type="GO" id="GO:0006865">
    <property type="term" value="P:amino acid transport"/>
    <property type="evidence" value="ECO:0007669"/>
    <property type="project" value="TreeGrafter"/>
</dbReference>
<dbReference type="Proteomes" id="UP000035170">
    <property type="component" value="Unassembled WGS sequence"/>
</dbReference>
<dbReference type="PATRIC" id="fig|34073.19.peg.4832"/>
<dbReference type="PANTHER" id="PTHR30085:SF2">
    <property type="entry name" value="GLUTAMATE_ASPARTATE IMPORT SOLUTE-BINDING PROTEIN"/>
    <property type="match status" value="1"/>
</dbReference>
<evidence type="ECO:0000256" key="1">
    <source>
        <dbReference type="ARBA" id="ARBA00010333"/>
    </source>
</evidence>
<sequence length="300" mass="32158">MNKQVLALAIAALAAGGAFAQANDTLAKIKASGSITEGVRESSGLSYTLGNGQYTGFHYDVCANIIKDIQKNLGLAKLETKYQPVTSQNRVPLVQNGTVDLECGSTTNNATRQKDVSFAVTTYVEEVRIAVKANSGINGIKDLNGKTVATTTGTTSVQTLRKNERAGGIDFKELYGKDHSDSFLLLESGRADAFVMDGSILASNIAKSKSPADYKIVGEVLSVEPIAIMIRKDDAAFKKVVDDSIKAQIKNGDLAKLWDKWFLKPIPPANVTVNLPLSEATKAAWANPNDKPMEDYAAKK</sequence>